<dbReference type="AlphaFoldDB" id="U9SH81"/>
<evidence type="ECO:0000313" key="1">
    <source>
        <dbReference type="EMBL" id="ERZ95209.1"/>
    </source>
</evidence>
<dbReference type="HOGENOM" id="CLU_1807256_0_0_1"/>
<reference evidence="1" key="1">
    <citation type="submission" date="2013-07" db="EMBL/GenBank/DDBJ databases">
        <title>The genome of an arbuscular mycorrhizal fungus provides insights into the evolution of the oldest plant symbiosis.</title>
        <authorList>
            <consortium name="DOE Joint Genome Institute"/>
            <person name="Tisserant E."/>
            <person name="Malbreil M."/>
            <person name="Kuo A."/>
            <person name="Kohler A."/>
            <person name="Symeonidi A."/>
            <person name="Balestrini R."/>
            <person name="Charron P."/>
            <person name="Duensing N."/>
            <person name="Frei-dit-Frey N."/>
            <person name="Gianinazzi-Pearson V."/>
            <person name="Gilbert B."/>
            <person name="Handa Y."/>
            <person name="Hijri M."/>
            <person name="Kaul R."/>
            <person name="Kawaguchi M."/>
            <person name="Krajinski F."/>
            <person name="Lammers P."/>
            <person name="Lapierre D."/>
            <person name="Masclaux F.G."/>
            <person name="Murat C."/>
            <person name="Morin E."/>
            <person name="Ndikumana S."/>
            <person name="Pagni M."/>
            <person name="Petitpierre D."/>
            <person name="Requena N."/>
            <person name="Rosikiewicz P."/>
            <person name="Riley R."/>
            <person name="Saito K."/>
            <person name="San Clemente H."/>
            <person name="Shapiro H."/>
            <person name="van Tuinen D."/>
            <person name="Becard G."/>
            <person name="Bonfante P."/>
            <person name="Paszkowski U."/>
            <person name="Shachar-Hill Y."/>
            <person name="Young J.P."/>
            <person name="Sanders I.R."/>
            <person name="Henrissat B."/>
            <person name="Rensing S.A."/>
            <person name="Grigoriev I.V."/>
            <person name="Corradi N."/>
            <person name="Roux C."/>
            <person name="Martin F."/>
        </authorList>
    </citation>
    <scope>NUCLEOTIDE SEQUENCE</scope>
    <source>
        <strain evidence="1">DAOM 197198</strain>
    </source>
</reference>
<gene>
    <name evidence="1" type="ORF">GLOINDRAFT_90165</name>
</gene>
<proteinExistence type="predicted"/>
<sequence>MYGIIPEWCTLALLYISSSQNKILLTYIHNLRDFVFGLRNNKKNFFYTIISDIGTCGCPIGITGTPYYNNKTGKINLLDFYFLSFCHFKEEVRKELKTFTILYPYGCVREVKPAEYFRHKDLHLNSLRIALAFFQTIINTHGY</sequence>
<protein>
    <submittedName>
        <fullName evidence="1">Uncharacterized protein</fullName>
    </submittedName>
</protein>
<organism evidence="1">
    <name type="scientific">Rhizophagus irregularis (strain DAOM 181602 / DAOM 197198 / MUCL 43194)</name>
    <name type="common">Arbuscular mycorrhizal fungus</name>
    <name type="synonym">Glomus intraradices</name>
    <dbReference type="NCBI Taxonomy" id="747089"/>
    <lineage>
        <taxon>Eukaryota</taxon>
        <taxon>Fungi</taxon>
        <taxon>Fungi incertae sedis</taxon>
        <taxon>Mucoromycota</taxon>
        <taxon>Glomeromycotina</taxon>
        <taxon>Glomeromycetes</taxon>
        <taxon>Glomerales</taxon>
        <taxon>Glomeraceae</taxon>
        <taxon>Rhizophagus</taxon>
    </lineage>
</organism>
<accession>U9SH81</accession>
<name>U9SH81_RHIID</name>
<dbReference type="EMBL" id="KI301414">
    <property type="protein sequence ID" value="ERZ95209.1"/>
    <property type="molecule type" value="Genomic_DNA"/>
</dbReference>